<organism evidence="5 6">
    <name type="scientific">Besnoitia besnoiti</name>
    <name type="common">Apicomplexan protozoan</name>
    <dbReference type="NCBI Taxonomy" id="94643"/>
    <lineage>
        <taxon>Eukaryota</taxon>
        <taxon>Sar</taxon>
        <taxon>Alveolata</taxon>
        <taxon>Apicomplexa</taxon>
        <taxon>Conoidasida</taxon>
        <taxon>Coccidia</taxon>
        <taxon>Eucoccidiorida</taxon>
        <taxon>Eimeriorina</taxon>
        <taxon>Sarcocystidae</taxon>
        <taxon>Besnoitia</taxon>
    </lineage>
</organism>
<dbReference type="GO" id="GO:0002098">
    <property type="term" value="P:tRNA wobble uridine modification"/>
    <property type="evidence" value="ECO:0007669"/>
    <property type="project" value="TreeGrafter"/>
</dbReference>
<dbReference type="Gene3D" id="3.30.1360.120">
    <property type="entry name" value="Probable tRNA modification gtpase trme, domain 1"/>
    <property type="match status" value="1"/>
</dbReference>
<dbReference type="GeneID" id="40311432"/>
<gene>
    <name evidence="5" type="ORF">BESB_065040</name>
</gene>
<dbReference type="InterPro" id="IPR006073">
    <property type="entry name" value="GTP-bd"/>
</dbReference>
<dbReference type="Pfam" id="PF01926">
    <property type="entry name" value="MMR_HSR1"/>
    <property type="match status" value="1"/>
</dbReference>
<feature type="domain" description="GTP-binding protein TrmE N-terminal" evidence="3">
    <location>
        <begin position="81"/>
        <end position="123"/>
    </location>
</feature>
<dbReference type="Gene3D" id="3.40.50.300">
    <property type="entry name" value="P-loop containing nucleotide triphosphate hydrolases"/>
    <property type="match status" value="1"/>
</dbReference>
<sequence length="963" mass="103324">MEPANEGIDEMEWRRTGPPAEDSTGADIARGSPAGEDGHRGWDDGNAQQEVNFGDTFVLPPLPPERVATFYKAWDCFSGSEPVPLDDVVLLRFDAPRSATGEDIVEIHSHGSRAGIAAVLRFFEGLARAFSALRDPSTAAAKRREAVWERAPGPPGAVEDRSKSQPREGDRRHGYLALCSSFRPRIAPAAAKPALPLQQHSAPPCEVSYAAPLAGEFENGASRAGVATECWRRALLLQALRKASPSPAAAKTRLKTHADAARGGDSQMASRKMNDERDSLCVSDCGQLRAAEAGEFTFRAYVNGKIENIQQMEALADLLNADTVSQHRLALRRLRRQPREVREVLDRWKARLQEALAFSEASLEIGDDAQEADGELARGWGAARADALVRDLLLEVRSHLELGEREELCRTGVKVVFCGPPNAGKSTFFNGLIGRDTAIVSPIAGTTRDVLTSAVQLLGSKVVFTDTAGLRPLARDSVTRPPGAVAPHAAHAAAEAGDESSGGVRLERPSDPLSPHEQRGGDPDRAERTRLEDSSAHAFRREREAEALERMQASRGGTEGTARQDRSRVLLHTSAPPAERGESGAADPLEREGIARAVRTAGDADILVILLEARATREETLTGAQKFLRAFKASFESSSLERDEVVGTKERRIFVVLNKADLWVPAMDYSKESHELPPSATSSQPRCVVLGATHVRSASSVRGTGTDTGTAARFSDKCLPPATGCSTARVPAVPPDTTSPSSPDTESRLSTSSAKPEPSVDAFADLLVDLEDVVKSELAPLLSAELVPVSSVSGGANSGSSCDRRSPNAEYHMDTAEKTASRPFVLPASGKLKWNVSALQALLSRAAADLISPKSIISSKKTRWDKVGGEAGAARGGNASDGGDEDGCEENVALLSGRRLLEALRGLAKCLSSFLTRESEEERNEDLRRALRLLRQRLLGETRPGEHTEAVLDVLFSSFCVGK</sequence>
<dbReference type="GO" id="GO:0005737">
    <property type="term" value="C:cytoplasm"/>
    <property type="evidence" value="ECO:0007669"/>
    <property type="project" value="TreeGrafter"/>
</dbReference>
<dbReference type="OrthoDB" id="354959at2759"/>
<dbReference type="VEuPathDB" id="ToxoDB:BESB_065040"/>
<dbReference type="SUPFAM" id="SSF103025">
    <property type="entry name" value="Folate-binding domain"/>
    <property type="match status" value="1"/>
</dbReference>
<proteinExistence type="predicted"/>
<dbReference type="InterPro" id="IPR018948">
    <property type="entry name" value="GTP-bd_TrmE_N"/>
</dbReference>
<protein>
    <recommendedName>
        <fullName evidence="7">GTPase</fullName>
    </recommendedName>
</protein>
<dbReference type="AlphaFoldDB" id="A0A2A9MFP6"/>
<evidence type="ECO:0000313" key="6">
    <source>
        <dbReference type="Proteomes" id="UP000224006"/>
    </source>
</evidence>
<evidence type="ECO:0000259" key="4">
    <source>
        <dbReference type="Pfam" id="PF12631"/>
    </source>
</evidence>
<feature type="region of interest" description="Disordered" evidence="1">
    <location>
        <begin position="144"/>
        <end position="170"/>
    </location>
</feature>
<dbReference type="GO" id="GO:0030488">
    <property type="term" value="P:tRNA methylation"/>
    <property type="evidence" value="ECO:0007669"/>
    <property type="project" value="TreeGrafter"/>
</dbReference>
<feature type="domain" description="MnmE helical" evidence="4">
    <location>
        <begin position="310"/>
        <end position="960"/>
    </location>
</feature>
<dbReference type="RefSeq" id="XP_029218482.1">
    <property type="nucleotide sequence ID" value="XM_029364899.1"/>
</dbReference>
<name>A0A2A9MFP6_BESBE</name>
<dbReference type="STRING" id="94643.A0A2A9MFP6"/>
<dbReference type="EMBL" id="NWUJ01000006">
    <property type="protein sequence ID" value="PFH34473.1"/>
    <property type="molecule type" value="Genomic_DNA"/>
</dbReference>
<feature type="region of interest" description="Disordered" evidence="1">
    <location>
        <begin position="725"/>
        <end position="757"/>
    </location>
</feature>
<feature type="compositionally biased region" description="Basic and acidic residues" evidence="1">
    <location>
        <begin position="505"/>
        <end position="549"/>
    </location>
</feature>
<dbReference type="Pfam" id="PF12631">
    <property type="entry name" value="MnmE_helical"/>
    <property type="match status" value="1"/>
</dbReference>
<feature type="region of interest" description="Disordered" evidence="1">
    <location>
        <begin position="247"/>
        <end position="273"/>
    </location>
</feature>
<evidence type="ECO:0008006" key="7">
    <source>
        <dbReference type="Google" id="ProtNLM"/>
    </source>
</evidence>
<evidence type="ECO:0000259" key="3">
    <source>
        <dbReference type="Pfam" id="PF10396"/>
    </source>
</evidence>
<dbReference type="InterPro" id="IPR027266">
    <property type="entry name" value="TrmE/GcvT-like"/>
</dbReference>
<feature type="region of interest" description="Disordered" evidence="1">
    <location>
        <begin position="473"/>
        <end position="588"/>
    </location>
</feature>
<dbReference type="PANTHER" id="PTHR42714:SF2">
    <property type="entry name" value="TRNA MODIFICATION GTPASE GTPBP3, MITOCHONDRIAL"/>
    <property type="match status" value="1"/>
</dbReference>
<feature type="compositionally biased region" description="Low complexity" evidence="1">
    <location>
        <begin position="482"/>
        <end position="504"/>
    </location>
</feature>
<feature type="domain" description="G" evidence="2">
    <location>
        <begin position="414"/>
        <end position="470"/>
    </location>
</feature>
<dbReference type="InterPro" id="IPR027368">
    <property type="entry name" value="MnmE_dom2"/>
</dbReference>
<dbReference type="PANTHER" id="PTHR42714">
    <property type="entry name" value="TRNA MODIFICATION GTPASE GTPBP3"/>
    <property type="match status" value="1"/>
</dbReference>
<evidence type="ECO:0000256" key="1">
    <source>
        <dbReference type="SAM" id="MobiDB-lite"/>
    </source>
</evidence>
<dbReference type="Proteomes" id="UP000224006">
    <property type="component" value="Chromosome VI"/>
</dbReference>
<evidence type="ECO:0000313" key="5">
    <source>
        <dbReference type="EMBL" id="PFH34473.1"/>
    </source>
</evidence>
<comment type="caution">
    <text evidence="5">The sequence shown here is derived from an EMBL/GenBank/DDBJ whole genome shotgun (WGS) entry which is preliminary data.</text>
</comment>
<feature type="compositionally biased region" description="Low complexity" evidence="1">
    <location>
        <begin position="735"/>
        <end position="744"/>
    </location>
</feature>
<dbReference type="GO" id="GO:0005525">
    <property type="term" value="F:GTP binding"/>
    <property type="evidence" value="ECO:0007669"/>
    <property type="project" value="InterPro"/>
</dbReference>
<reference evidence="5 6" key="1">
    <citation type="submission" date="2017-09" db="EMBL/GenBank/DDBJ databases">
        <title>Genome sequencing of Besnoitia besnoiti strain Bb-Ger1.</title>
        <authorList>
            <person name="Schares G."/>
            <person name="Venepally P."/>
            <person name="Lorenzi H.A."/>
        </authorList>
    </citation>
    <scope>NUCLEOTIDE SEQUENCE [LARGE SCALE GENOMIC DNA]</scope>
    <source>
        <strain evidence="5 6">Bb-Ger1</strain>
    </source>
</reference>
<dbReference type="InterPro" id="IPR025867">
    <property type="entry name" value="MnmE_helical"/>
</dbReference>
<dbReference type="InterPro" id="IPR027417">
    <property type="entry name" value="P-loop_NTPase"/>
</dbReference>
<dbReference type="Pfam" id="PF10396">
    <property type="entry name" value="TrmE_N"/>
    <property type="match status" value="1"/>
</dbReference>
<dbReference type="SUPFAM" id="SSF52540">
    <property type="entry name" value="P-loop containing nucleoside triphosphate hydrolases"/>
    <property type="match status" value="1"/>
</dbReference>
<accession>A0A2A9MFP6</accession>
<keyword evidence="6" id="KW-1185">Reference proteome</keyword>
<evidence type="ECO:0000259" key="2">
    <source>
        <dbReference type="Pfam" id="PF01926"/>
    </source>
</evidence>
<dbReference type="KEGG" id="bbes:BESB_065040"/>
<dbReference type="Gene3D" id="1.20.120.430">
    <property type="entry name" value="tRNA modification GTPase MnmE domain 2"/>
    <property type="match status" value="2"/>
</dbReference>
<feature type="region of interest" description="Disordered" evidence="1">
    <location>
        <begin position="1"/>
        <end position="47"/>
    </location>
</feature>
<feature type="compositionally biased region" description="Basic and acidic residues" evidence="1">
    <location>
        <begin position="158"/>
        <end position="170"/>
    </location>
</feature>